<evidence type="ECO:0000256" key="1">
    <source>
        <dbReference type="ARBA" id="ARBA00003523"/>
    </source>
</evidence>
<dbReference type="CDD" id="cd09272">
    <property type="entry name" value="RNase_HI_RT_Ty1"/>
    <property type="match status" value="1"/>
</dbReference>
<accession>A0A8J5LW64</accession>
<dbReference type="InterPro" id="IPR033556">
    <property type="entry name" value="PLA"/>
</dbReference>
<evidence type="ECO:0000259" key="7">
    <source>
        <dbReference type="Pfam" id="PF01764"/>
    </source>
</evidence>
<dbReference type="Proteomes" id="UP000734854">
    <property type="component" value="Unassembled WGS sequence"/>
</dbReference>
<evidence type="ECO:0000256" key="2">
    <source>
        <dbReference type="ARBA" id="ARBA00010701"/>
    </source>
</evidence>
<evidence type="ECO:0000256" key="3">
    <source>
        <dbReference type="ARBA" id="ARBA00022801"/>
    </source>
</evidence>
<dbReference type="AlphaFoldDB" id="A0A8J5LW64"/>
<feature type="domain" description="Reverse transcriptase Ty1/copia-type" evidence="8">
    <location>
        <begin position="135"/>
        <end position="203"/>
    </location>
</feature>
<protein>
    <recommendedName>
        <fullName evidence="6">Phospholipase A1</fullName>
        <ecNumber evidence="6">3.1.1.-</ecNumber>
    </recommendedName>
</protein>
<dbReference type="InterPro" id="IPR029058">
    <property type="entry name" value="AB_hydrolase_fold"/>
</dbReference>
<evidence type="ECO:0000313" key="10">
    <source>
        <dbReference type="Proteomes" id="UP000734854"/>
    </source>
</evidence>
<comment type="caution">
    <text evidence="9">The sequence shown here is derived from an EMBL/GenBank/DDBJ whole genome shotgun (WGS) entry which is preliminary data.</text>
</comment>
<reference evidence="9 10" key="1">
    <citation type="submission" date="2020-08" db="EMBL/GenBank/DDBJ databases">
        <title>Plant Genome Project.</title>
        <authorList>
            <person name="Zhang R.-G."/>
        </authorList>
    </citation>
    <scope>NUCLEOTIDE SEQUENCE [LARGE SCALE GENOMIC DNA]</scope>
    <source>
        <tissue evidence="9">Rhizome</tissue>
    </source>
</reference>
<dbReference type="PANTHER" id="PTHR31828">
    <property type="entry name" value="PHOSPHOLIPASE A1-IIGAMMA"/>
    <property type="match status" value="1"/>
</dbReference>
<evidence type="ECO:0000313" key="9">
    <source>
        <dbReference type="EMBL" id="KAG6537648.1"/>
    </source>
</evidence>
<dbReference type="EC" id="3.1.1.-" evidence="6"/>
<dbReference type="InterPro" id="IPR013103">
    <property type="entry name" value="RVT_2"/>
</dbReference>
<dbReference type="Gene3D" id="3.40.50.1820">
    <property type="entry name" value="alpha/beta hydrolase"/>
    <property type="match status" value="2"/>
</dbReference>
<feature type="domain" description="Fungal lipase-type" evidence="7">
    <location>
        <begin position="373"/>
        <end position="516"/>
    </location>
</feature>
<dbReference type="PANTHER" id="PTHR31828:SF10">
    <property type="entry name" value="PHOSPHOLIPASE A1-IIDELTA"/>
    <property type="match status" value="1"/>
</dbReference>
<comment type="function">
    <text evidence="1 6">Acylhydrolase that catalyzes the hydrolysis of phospholipids at the sn-1 position.</text>
</comment>
<dbReference type="Pfam" id="PF01764">
    <property type="entry name" value="Lipase_3"/>
    <property type="match status" value="1"/>
</dbReference>
<evidence type="ECO:0000259" key="8">
    <source>
        <dbReference type="Pfam" id="PF07727"/>
    </source>
</evidence>
<gene>
    <name evidence="9" type="ORF">ZIOFF_002743</name>
</gene>
<keyword evidence="10" id="KW-1185">Reference proteome</keyword>
<organism evidence="9 10">
    <name type="scientific">Zingiber officinale</name>
    <name type="common">Ginger</name>
    <name type="synonym">Amomum zingiber</name>
    <dbReference type="NCBI Taxonomy" id="94328"/>
    <lineage>
        <taxon>Eukaryota</taxon>
        <taxon>Viridiplantae</taxon>
        <taxon>Streptophyta</taxon>
        <taxon>Embryophyta</taxon>
        <taxon>Tracheophyta</taxon>
        <taxon>Spermatophyta</taxon>
        <taxon>Magnoliopsida</taxon>
        <taxon>Liliopsida</taxon>
        <taxon>Zingiberales</taxon>
        <taxon>Zingiberaceae</taxon>
        <taxon>Zingiber</taxon>
    </lineage>
</organism>
<dbReference type="GO" id="GO:0016042">
    <property type="term" value="P:lipid catabolic process"/>
    <property type="evidence" value="ECO:0007669"/>
    <property type="project" value="UniProtKB-UniRule"/>
</dbReference>
<dbReference type="Pfam" id="PF07727">
    <property type="entry name" value="RVT_2"/>
    <property type="match status" value="1"/>
</dbReference>
<dbReference type="SUPFAM" id="SSF53474">
    <property type="entry name" value="alpha/beta-Hydrolases"/>
    <property type="match status" value="1"/>
</dbReference>
<evidence type="ECO:0000256" key="4">
    <source>
        <dbReference type="ARBA" id="ARBA00022963"/>
    </source>
</evidence>
<name>A0A8J5LW64_ZINOF</name>
<dbReference type="GO" id="GO:0008970">
    <property type="term" value="F:phospholipase A1 activity"/>
    <property type="evidence" value="ECO:0007669"/>
    <property type="project" value="UniProtKB-UniRule"/>
</dbReference>
<dbReference type="CDD" id="cd00519">
    <property type="entry name" value="Lipase_3"/>
    <property type="match status" value="1"/>
</dbReference>
<evidence type="ECO:0000256" key="6">
    <source>
        <dbReference type="RuleBase" id="RU367093"/>
    </source>
</evidence>
<sequence>MERNGGAAATATPSWEELLGSNNWSDLLSPLDETLRDHLLRCGSFCQIAGDSFISDSQSNNVGKCRYSPASILRQVFFKETADYVVDVLSNVDGYLYTTIVLPFGLAYETNWMGYVAVSSDDLYERTGRREIYVACNPSMFGEFKEVMTKEFEMTDIGLMAYYLGIEVNQREDGIFISQADYAREILKKFRMDNSKSINTPVECGVKLSKHDEEEKVDPTFFKSLVGSLRYLTCTRPDILYAVGLVSRYMEDPTTTHLKIAKRISRYIKGTIDFGLLYSTSNHFKLEGYSDSDWGGDIDDRKSTTGFVFFMGDTAFTWMSKKQPIVTLSTCEAEYVAATSCVCHAVWLRNLLNELSLPQEEATKIRVDNKARPLEWLADLDIVLVPFGDGGDVKIMKGWRDIYTTENIIEQIPSAQEKLKAVIKEYVDLYKDQNPSIICVGHSLGGSLTVVSAFDIANSGLSEINGNDHIRVCAVAFDAPRVGNQAFNDALEKLPKTKVLRINNNKDIVAYWPPCDGYVDTVARAASDSTHRDRMEDRIRQRLRACEGETAAGEQDCSARRDAVSRRLQLRLRTTTYRLRERGLKICLLLAFYLKILEVPHPRCHHCASLPRCRKTLVRNSASSSLQMLASL</sequence>
<evidence type="ECO:0000256" key="5">
    <source>
        <dbReference type="ARBA" id="ARBA00023098"/>
    </source>
</evidence>
<keyword evidence="4 6" id="KW-0442">Lipid degradation</keyword>
<comment type="similarity">
    <text evidence="2 6">Belongs to the AB hydrolase superfamily. Lipase family.</text>
</comment>
<keyword evidence="3 6" id="KW-0378">Hydrolase</keyword>
<dbReference type="EMBL" id="JACMSC010000001">
    <property type="protein sequence ID" value="KAG6537648.1"/>
    <property type="molecule type" value="Genomic_DNA"/>
</dbReference>
<keyword evidence="5 6" id="KW-0443">Lipid metabolism</keyword>
<proteinExistence type="inferred from homology"/>
<dbReference type="InterPro" id="IPR002921">
    <property type="entry name" value="Fungal_lipase-type"/>
</dbReference>